<name>A0A2T4DNI0_9BACT</name>
<protein>
    <submittedName>
        <fullName evidence="1">Uncharacterized protein</fullName>
    </submittedName>
</protein>
<gene>
    <name evidence="1" type="ORF">C9994_11375</name>
</gene>
<evidence type="ECO:0000313" key="2">
    <source>
        <dbReference type="Proteomes" id="UP000240608"/>
    </source>
</evidence>
<organism evidence="1 2">
    <name type="scientific">Marivirga lumbricoides</name>
    <dbReference type="NCBI Taxonomy" id="1046115"/>
    <lineage>
        <taxon>Bacteria</taxon>
        <taxon>Pseudomonadati</taxon>
        <taxon>Bacteroidota</taxon>
        <taxon>Cytophagia</taxon>
        <taxon>Cytophagales</taxon>
        <taxon>Marivirgaceae</taxon>
        <taxon>Marivirga</taxon>
    </lineage>
</organism>
<dbReference type="InterPro" id="IPR029024">
    <property type="entry name" value="TerB-like"/>
</dbReference>
<reference evidence="1 2" key="1">
    <citation type="submission" date="2018-03" db="EMBL/GenBank/DDBJ databases">
        <title>Cross-interface Injection: A General Nanoliter Liquid Handling Method Applied to Single Cells Genome Amplification Automated Nanoliter Liquid Handling Applied to Single Cell Multiple Displacement Amplification.</title>
        <authorList>
            <person name="Yun J."/>
            <person name="Xu P."/>
            <person name="Xu J."/>
            <person name="Dai X."/>
            <person name="Wang Y."/>
            <person name="Zheng X."/>
            <person name="Cao C."/>
            <person name="Yi Q."/>
            <person name="Zhu Y."/>
            <person name="Wang L."/>
            <person name="Dong Z."/>
            <person name="Huang Y."/>
            <person name="Huang L."/>
            <person name="Du W."/>
        </authorList>
    </citation>
    <scope>NUCLEOTIDE SEQUENCE [LARGE SCALE GENOMIC DNA]</scope>
    <source>
        <strain evidence="1 2">Z-D1-2</strain>
    </source>
</reference>
<dbReference type="Gene3D" id="1.10.3680.10">
    <property type="entry name" value="TerB-like"/>
    <property type="match status" value="1"/>
</dbReference>
<evidence type="ECO:0000313" key="1">
    <source>
        <dbReference type="EMBL" id="PTB95364.1"/>
    </source>
</evidence>
<dbReference type="AlphaFoldDB" id="A0A2T4DNI0"/>
<dbReference type="EMBL" id="PYVU01000110">
    <property type="protein sequence ID" value="PTB95364.1"/>
    <property type="molecule type" value="Genomic_DNA"/>
</dbReference>
<proteinExistence type="predicted"/>
<accession>A0A2T4DNI0</accession>
<dbReference type="Proteomes" id="UP000240608">
    <property type="component" value="Unassembled WGS sequence"/>
</dbReference>
<sequence>MNPAEKGWLHEYIQFKKLYPIILNDEFITTKEQHLYKIVQPTGLIYGQAIHSPGYKHPKEQRWGASERMKIVLLESLYHSAALSLKKLPKGAMEWEQFYRDTSLSIGRFYNHLNPRLSKRTIFSLKPISLDNLLFTEKVLDKKLSEKSNWHNFWAGLFHNSFLFLDTYYFGEWYAGRFTNIKWHKDQMKMVLLKVIAAAAYAKHIVERGEKNIFFTFLDSANLTKDQEKAAKEAYREGIKLEQIELKYVDTWFFKKYVLELAILMVWADKVVKEEERLFLLILAKRLGFTETDLDVSLIAIEAFVIDNWKDVYFLQSKHSFQVINQTIHQRIAKVMENNHAYLVNEVKQGKHLNALLEKSKKEILTSEEKDLVRIKLIEVLKTIPAFRYIAIPSNFLTLPILLEILPKDVLPITFQG</sequence>
<dbReference type="SUPFAM" id="SSF158682">
    <property type="entry name" value="TerB-like"/>
    <property type="match status" value="1"/>
</dbReference>
<dbReference type="CDD" id="cd07177">
    <property type="entry name" value="terB_like"/>
    <property type="match status" value="1"/>
</dbReference>
<comment type="caution">
    <text evidence="1">The sequence shown here is derived from an EMBL/GenBank/DDBJ whole genome shotgun (WGS) entry which is preliminary data.</text>
</comment>